<sequence length="146" mass="16278">GPEHLYEVSLRESAGALAGRGYGHVRAEELARAGGMSVGSFYRRYGSKAGFAQQVRQWAEADVCRIARGGFEMVLERPEGSFREAFDVFWEQLAWCATRKPELFHFTFMHWHPDSLEPEALGAQARELVREVLAHGERVGALAPGS</sequence>
<keyword evidence="4" id="KW-1185">Reference proteome</keyword>
<feature type="domain" description="HTH tetR-type" evidence="2">
    <location>
        <begin position="17"/>
        <end position="53"/>
    </location>
</feature>
<evidence type="ECO:0000259" key="2">
    <source>
        <dbReference type="Pfam" id="PF00440"/>
    </source>
</evidence>
<evidence type="ECO:0000313" key="4">
    <source>
        <dbReference type="Proteomes" id="UP000518300"/>
    </source>
</evidence>
<evidence type="ECO:0000256" key="1">
    <source>
        <dbReference type="ARBA" id="ARBA00023125"/>
    </source>
</evidence>
<comment type="caution">
    <text evidence="3">The sequence shown here is derived from an EMBL/GenBank/DDBJ whole genome shotgun (WGS) entry which is preliminary data.</text>
</comment>
<dbReference type="Proteomes" id="UP000518300">
    <property type="component" value="Unassembled WGS sequence"/>
</dbReference>
<dbReference type="Gene3D" id="1.10.357.10">
    <property type="entry name" value="Tetracycline Repressor, domain 2"/>
    <property type="match status" value="1"/>
</dbReference>
<dbReference type="AlphaFoldDB" id="A0A848M0S5"/>
<reference evidence="3 4" key="1">
    <citation type="submission" date="2020-04" db="EMBL/GenBank/DDBJ databases">
        <title>Draft genome of Pyxidicoccus fallax type strain.</title>
        <authorList>
            <person name="Whitworth D.E."/>
        </authorList>
    </citation>
    <scope>NUCLEOTIDE SEQUENCE [LARGE SCALE GENOMIC DNA]</scope>
    <source>
        <strain evidence="3 4">DSM 14698</strain>
    </source>
</reference>
<dbReference type="InterPro" id="IPR001647">
    <property type="entry name" value="HTH_TetR"/>
</dbReference>
<accession>A0A848M0S5</accession>
<gene>
    <name evidence="3" type="ORF">HG543_54105</name>
</gene>
<proteinExistence type="predicted"/>
<keyword evidence="1" id="KW-0238">DNA-binding</keyword>
<organism evidence="3 4">
    <name type="scientific">Pyxidicoccus fallax</name>
    <dbReference type="NCBI Taxonomy" id="394095"/>
    <lineage>
        <taxon>Bacteria</taxon>
        <taxon>Pseudomonadati</taxon>
        <taxon>Myxococcota</taxon>
        <taxon>Myxococcia</taxon>
        <taxon>Myxococcales</taxon>
        <taxon>Cystobacterineae</taxon>
        <taxon>Myxococcaceae</taxon>
        <taxon>Pyxidicoccus</taxon>
    </lineage>
</organism>
<dbReference type="Pfam" id="PF00440">
    <property type="entry name" value="TetR_N"/>
    <property type="match status" value="1"/>
</dbReference>
<feature type="non-terminal residue" evidence="3">
    <location>
        <position position="1"/>
    </location>
</feature>
<dbReference type="EMBL" id="JABBJJ010000778">
    <property type="protein sequence ID" value="NMO23726.1"/>
    <property type="molecule type" value="Genomic_DNA"/>
</dbReference>
<name>A0A848M0S5_9BACT</name>
<dbReference type="GO" id="GO:0003677">
    <property type="term" value="F:DNA binding"/>
    <property type="evidence" value="ECO:0007669"/>
    <property type="project" value="UniProtKB-KW"/>
</dbReference>
<dbReference type="RefSeq" id="WP_169352730.1">
    <property type="nucleotide sequence ID" value="NZ_JABBJJ010000778.1"/>
</dbReference>
<protein>
    <submittedName>
        <fullName evidence="3">Helix-turn-helix transcriptional regulator</fullName>
    </submittedName>
</protein>
<feature type="non-terminal residue" evidence="3">
    <location>
        <position position="146"/>
    </location>
</feature>
<dbReference type="InterPro" id="IPR009057">
    <property type="entry name" value="Homeodomain-like_sf"/>
</dbReference>
<dbReference type="SUPFAM" id="SSF46689">
    <property type="entry name" value="Homeodomain-like"/>
    <property type="match status" value="1"/>
</dbReference>
<evidence type="ECO:0000313" key="3">
    <source>
        <dbReference type="EMBL" id="NMO23726.1"/>
    </source>
</evidence>